<dbReference type="AlphaFoldDB" id="A0A7Y3T9M8"/>
<evidence type="ECO:0000256" key="1">
    <source>
        <dbReference type="SAM" id="MobiDB-lite"/>
    </source>
</evidence>
<feature type="compositionally biased region" description="Low complexity" evidence="1">
    <location>
        <begin position="1"/>
        <end position="12"/>
    </location>
</feature>
<comment type="caution">
    <text evidence="2">The sequence shown here is derived from an EMBL/GenBank/DDBJ whole genome shotgun (WGS) entry which is preliminary data.</text>
</comment>
<dbReference type="RefSeq" id="WP_171380489.1">
    <property type="nucleotide sequence ID" value="NZ_JAJNRW010000013.1"/>
</dbReference>
<name>A0A7Y3T9M8_9HYPH</name>
<feature type="compositionally biased region" description="Polar residues" evidence="1">
    <location>
        <begin position="52"/>
        <end position="61"/>
    </location>
</feature>
<evidence type="ECO:0000313" key="2">
    <source>
        <dbReference type="EMBL" id="NNV23448.1"/>
    </source>
</evidence>
<accession>A0A7Y3T9M8</accession>
<gene>
    <name evidence="2" type="ORF">EHE22_23975</name>
</gene>
<dbReference type="Proteomes" id="UP000526233">
    <property type="component" value="Unassembled WGS sequence"/>
</dbReference>
<organism evidence="2 3">
    <name type="scientific">Brucella pseudogrignonensis</name>
    <dbReference type="NCBI Taxonomy" id="419475"/>
    <lineage>
        <taxon>Bacteria</taxon>
        <taxon>Pseudomonadati</taxon>
        <taxon>Pseudomonadota</taxon>
        <taxon>Alphaproteobacteria</taxon>
        <taxon>Hyphomicrobiales</taxon>
        <taxon>Brucellaceae</taxon>
        <taxon>Brucella/Ochrobactrum group</taxon>
        <taxon>Brucella</taxon>
    </lineage>
</organism>
<reference evidence="2 3" key="1">
    <citation type="submission" date="2018-11" db="EMBL/GenBank/DDBJ databases">
        <title>Genome sequencing and analysis.</title>
        <authorList>
            <person name="Huang Y.-T."/>
        </authorList>
    </citation>
    <scope>NUCLEOTIDE SEQUENCE [LARGE SCALE GENOMIC DNA]</scope>
    <source>
        <strain evidence="2 3">SHIN</strain>
    </source>
</reference>
<protein>
    <submittedName>
        <fullName evidence="2">Uncharacterized protein</fullName>
    </submittedName>
</protein>
<proteinExistence type="predicted"/>
<sequence length="61" mass="6694">MEQNHNQGSSHQQHVKAGQQSHKITGKHASKSDDNKQNVSSSRGGTHEQHVKASQQSHINS</sequence>
<feature type="region of interest" description="Disordered" evidence="1">
    <location>
        <begin position="1"/>
        <end position="61"/>
    </location>
</feature>
<dbReference type="EMBL" id="PKQI01000004">
    <property type="protein sequence ID" value="NNV23448.1"/>
    <property type="molecule type" value="Genomic_DNA"/>
</dbReference>
<evidence type="ECO:0000313" key="3">
    <source>
        <dbReference type="Proteomes" id="UP000526233"/>
    </source>
</evidence>